<dbReference type="InterPro" id="IPR002156">
    <property type="entry name" value="RNaseH_domain"/>
</dbReference>
<dbReference type="GeneID" id="108830348"/>
<dbReference type="InterPro" id="IPR026960">
    <property type="entry name" value="RVT-Znf"/>
</dbReference>
<dbReference type="PROSITE" id="PS50110">
    <property type="entry name" value="RESPONSE_REGULATORY"/>
    <property type="match status" value="1"/>
</dbReference>
<dbReference type="GO" id="GO:0005634">
    <property type="term" value="C:nucleus"/>
    <property type="evidence" value="ECO:0007669"/>
    <property type="project" value="UniProtKB-SubCell"/>
</dbReference>
<dbReference type="InterPro" id="IPR045279">
    <property type="entry name" value="ARR-like"/>
</dbReference>
<evidence type="ECO:0000256" key="2">
    <source>
        <dbReference type="ARBA" id="ARBA00022553"/>
    </source>
</evidence>
<dbReference type="SMART" id="SM00448">
    <property type="entry name" value="REC"/>
    <property type="match status" value="1"/>
</dbReference>
<protein>
    <submittedName>
        <fullName evidence="13">Two-component response regulator ARR10 isoform X1</fullName>
    </submittedName>
</protein>
<keyword evidence="7" id="KW-0539">Nucleus</keyword>
<dbReference type="Gene3D" id="1.10.10.60">
    <property type="entry name" value="Homeodomain-like"/>
    <property type="match status" value="1"/>
</dbReference>
<dbReference type="SUPFAM" id="SSF52172">
    <property type="entry name" value="CheY-like"/>
    <property type="match status" value="1"/>
</dbReference>
<dbReference type="PROSITE" id="PS51294">
    <property type="entry name" value="HTH_MYB"/>
    <property type="match status" value="1"/>
</dbReference>
<dbReference type="InterPro" id="IPR044730">
    <property type="entry name" value="RNase_H-like_dom_plant"/>
</dbReference>
<gene>
    <name evidence="13" type="primary">LOC108830348</name>
</gene>
<dbReference type="PANTHER" id="PTHR43874">
    <property type="entry name" value="TWO-COMPONENT RESPONSE REGULATOR"/>
    <property type="match status" value="1"/>
</dbReference>
<sequence length="861" mass="96094">MTMEQDIEAMDQFPLGMRVLAVDDDQTCLRILETLLHRCQYHVTTTDKAQTALELLRENKNKFDLVISDVDMPDMDGFKLVELVGLEMDLPVIMLSAHSDPKNVMKGVKHGACDYLVKPVRIEELKNIWQHVVRKSKFKKMIKSIVTTNCVSEGNSDQNGVRANRKRKDQLEEEDEEQEEQERGNEKKPRVIWTRELHNKFLAAVDHVGVKNAVPKKILELMNVDNLTRENVGSHLQKFRLALKKINNEANQQANLDSQFTQMSSLKGLGSFHHYRPIPLGSSQFHGGAATMRHYPSNRTLAGMFSSSLPRNHNDGGYMLQGMPLPPLETLHIANNNNNNKAFPSFTSQQSSPLVSPNNHFVPEGHQGFSPHLEINKRLEDWSNAVLSNNIPQSNLHSKPDALEWNLFGNSTSPNLDTTNQTSFCRDTDFGSPNAAQADSFDPLQMKQQHENILSPMTVAQLLRSSSGNEGLFMGQQKLENGFMASDTGSLDDIVNSMMTQYESSIRLLQPSSFNMEDTLVWLSEKSGCYSTKSGYALTKLAGENRAHHQNTAQFSWKASIWNIDTSPKLKLFLWKLANRALPVGEALARRGIAATTTCKRCGAIESEIHTFFQCPFAEKVWDLIPALHKPISSTSNILNLIDISKKMITLPPAGITKPLFPWLLWNLWTCRNQLLFEDKKFSEVEVLNKSIRDAREWSNAQAIPVSNPPAPPPPSALNYSSTATACFTDGAWDNVTKTGGMGWCFHDHLGSVTLQGADAKRYVGSALMAETLALKMALTTAVRNDILDLRCFSDSRSLVSLLTTNTSVVELQGILHDIRVLSSSLNSISFHYISRLENGFADGLAKSALALCMNSPPSME</sequence>
<dbReference type="Pfam" id="PF13966">
    <property type="entry name" value="zf-RVT"/>
    <property type="match status" value="1"/>
</dbReference>
<organism evidence="12 13">
    <name type="scientific">Raphanus sativus</name>
    <name type="common">Radish</name>
    <name type="synonym">Raphanus raphanistrum var. sativus</name>
    <dbReference type="NCBI Taxonomy" id="3726"/>
    <lineage>
        <taxon>Eukaryota</taxon>
        <taxon>Viridiplantae</taxon>
        <taxon>Streptophyta</taxon>
        <taxon>Embryophyta</taxon>
        <taxon>Tracheophyta</taxon>
        <taxon>Spermatophyta</taxon>
        <taxon>Magnoliopsida</taxon>
        <taxon>eudicotyledons</taxon>
        <taxon>Gunneridae</taxon>
        <taxon>Pentapetalae</taxon>
        <taxon>rosids</taxon>
        <taxon>malvids</taxon>
        <taxon>Brassicales</taxon>
        <taxon>Brassicaceae</taxon>
        <taxon>Brassiceae</taxon>
        <taxon>Raphanus</taxon>
    </lineage>
</organism>
<dbReference type="SUPFAM" id="SSF46689">
    <property type="entry name" value="Homeodomain-like"/>
    <property type="match status" value="1"/>
</dbReference>
<dbReference type="GO" id="GO:0009736">
    <property type="term" value="P:cytokinin-activated signaling pathway"/>
    <property type="evidence" value="ECO:0007669"/>
    <property type="project" value="InterPro"/>
</dbReference>
<keyword evidence="3" id="KW-0902">Two-component regulatory system</keyword>
<evidence type="ECO:0000256" key="8">
    <source>
        <dbReference type="PROSITE-ProRule" id="PRU00169"/>
    </source>
</evidence>
<dbReference type="Gene3D" id="3.40.50.2300">
    <property type="match status" value="1"/>
</dbReference>
<dbReference type="Pfam" id="PF00072">
    <property type="entry name" value="Response_reg"/>
    <property type="match status" value="1"/>
</dbReference>
<dbReference type="InterPro" id="IPR009057">
    <property type="entry name" value="Homeodomain-like_sf"/>
</dbReference>
<dbReference type="Gene3D" id="3.30.420.10">
    <property type="entry name" value="Ribonuclease H-like superfamily/Ribonuclease H"/>
    <property type="match status" value="1"/>
</dbReference>
<evidence type="ECO:0000259" key="11">
    <source>
        <dbReference type="PROSITE" id="PS51294"/>
    </source>
</evidence>
<dbReference type="Proteomes" id="UP000504610">
    <property type="component" value="Unplaced"/>
</dbReference>
<evidence type="ECO:0000259" key="10">
    <source>
        <dbReference type="PROSITE" id="PS50110"/>
    </source>
</evidence>
<keyword evidence="2 8" id="KW-0597">Phosphoprotein</keyword>
<keyword evidence="5" id="KW-0010">Activator</keyword>
<dbReference type="NCBIfam" id="TIGR01557">
    <property type="entry name" value="myb_SHAQKYF"/>
    <property type="match status" value="1"/>
</dbReference>
<name>A0A9W3CJM3_RAPSA</name>
<keyword evidence="12" id="KW-1185">Reference proteome</keyword>
<dbReference type="FunFam" id="1.10.10.60:FF:000007">
    <property type="entry name" value="Two-component response regulator"/>
    <property type="match status" value="1"/>
</dbReference>
<evidence type="ECO:0000256" key="6">
    <source>
        <dbReference type="ARBA" id="ARBA00023163"/>
    </source>
</evidence>
<evidence type="ECO:0000256" key="9">
    <source>
        <dbReference type="SAM" id="MobiDB-lite"/>
    </source>
</evidence>
<feature type="domain" description="Response regulatory" evidence="10">
    <location>
        <begin position="18"/>
        <end position="133"/>
    </location>
</feature>
<evidence type="ECO:0000256" key="1">
    <source>
        <dbReference type="ARBA" id="ARBA00004123"/>
    </source>
</evidence>
<accession>A0A9W3CJM3</accession>
<dbReference type="GO" id="GO:0003677">
    <property type="term" value="F:DNA binding"/>
    <property type="evidence" value="ECO:0007669"/>
    <property type="project" value="InterPro"/>
</dbReference>
<dbReference type="CDD" id="cd17584">
    <property type="entry name" value="REC_typeB_ARR-like"/>
    <property type="match status" value="1"/>
</dbReference>
<dbReference type="SUPFAM" id="SSF53098">
    <property type="entry name" value="Ribonuclease H-like"/>
    <property type="match status" value="1"/>
</dbReference>
<comment type="subcellular location">
    <subcellularLocation>
        <location evidence="1">Nucleus</location>
    </subcellularLocation>
</comment>
<reference evidence="13" key="1">
    <citation type="submission" date="2025-08" db="UniProtKB">
        <authorList>
            <consortium name="RefSeq"/>
        </authorList>
    </citation>
    <scope>IDENTIFICATION</scope>
    <source>
        <tissue evidence="13">Leaf</tissue>
    </source>
</reference>
<dbReference type="InterPro" id="IPR011006">
    <property type="entry name" value="CheY-like_superfamily"/>
</dbReference>
<feature type="region of interest" description="Disordered" evidence="9">
    <location>
        <begin position="153"/>
        <end position="188"/>
    </location>
</feature>
<dbReference type="InterPro" id="IPR017930">
    <property type="entry name" value="Myb_dom"/>
</dbReference>
<evidence type="ECO:0000256" key="7">
    <source>
        <dbReference type="ARBA" id="ARBA00023242"/>
    </source>
</evidence>
<dbReference type="InterPro" id="IPR001789">
    <property type="entry name" value="Sig_transdc_resp-reg_receiver"/>
</dbReference>
<dbReference type="KEGG" id="rsz:108830348"/>
<feature type="domain" description="HTH myb-type" evidence="11">
    <location>
        <begin position="185"/>
        <end position="244"/>
    </location>
</feature>
<dbReference type="GO" id="GO:0000160">
    <property type="term" value="P:phosphorelay signal transduction system"/>
    <property type="evidence" value="ECO:0007669"/>
    <property type="project" value="UniProtKB-KW"/>
</dbReference>
<evidence type="ECO:0000256" key="4">
    <source>
        <dbReference type="ARBA" id="ARBA00023015"/>
    </source>
</evidence>
<proteinExistence type="predicted"/>
<feature type="modified residue" description="4-aspartylphosphate" evidence="8">
    <location>
        <position position="69"/>
    </location>
</feature>
<dbReference type="RefSeq" id="XP_056851797.1">
    <property type="nucleotide sequence ID" value="XM_056995817.1"/>
</dbReference>
<evidence type="ECO:0000313" key="13">
    <source>
        <dbReference type="RefSeq" id="XP_056851797.1"/>
    </source>
</evidence>
<dbReference type="AlphaFoldDB" id="A0A9W3CJM3"/>
<keyword evidence="6" id="KW-0804">Transcription</keyword>
<keyword evidence="4" id="KW-0805">Transcription regulation</keyword>
<evidence type="ECO:0000256" key="3">
    <source>
        <dbReference type="ARBA" id="ARBA00023012"/>
    </source>
</evidence>
<evidence type="ECO:0000256" key="5">
    <source>
        <dbReference type="ARBA" id="ARBA00023159"/>
    </source>
</evidence>
<dbReference type="PANTHER" id="PTHR43874:SF7">
    <property type="entry name" value="TWO-COMPONENT RESPONSE REGULATOR ARR10"/>
    <property type="match status" value="1"/>
</dbReference>
<dbReference type="Pfam" id="PF13456">
    <property type="entry name" value="RVT_3"/>
    <property type="match status" value="1"/>
</dbReference>
<dbReference type="CDD" id="cd06222">
    <property type="entry name" value="RNase_H_like"/>
    <property type="match status" value="1"/>
</dbReference>
<dbReference type="GO" id="GO:0004523">
    <property type="term" value="F:RNA-DNA hybrid ribonuclease activity"/>
    <property type="evidence" value="ECO:0007669"/>
    <property type="project" value="InterPro"/>
</dbReference>
<dbReference type="InterPro" id="IPR036397">
    <property type="entry name" value="RNaseH_sf"/>
</dbReference>
<dbReference type="InterPro" id="IPR006447">
    <property type="entry name" value="Myb_dom_plants"/>
</dbReference>
<feature type="compositionally biased region" description="Acidic residues" evidence="9">
    <location>
        <begin position="171"/>
        <end position="180"/>
    </location>
</feature>
<dbReference type="OrthoDB" id="60033at2759"/>
<evidence type="ECO:0000313" key="12">
    <source>
        <dbReference type="Proteomes" id="UP000504610"/>
    </source>
</evidence>
<dbReference type="InterPro" id="IPR012337">
    <property type="entry name" value="RNaseH-like_sf"/>
</dbReference>